<dbReference type="InterPro" id="IPR013324">
    <property type="entry name" value="RNA_pol_sigma_r3/r4-like"/>
</dbReference>
<dbReference type="EMBL" id="CADCVS010000177">
    <property type="protein sequence ID" value="CAA9486978.1"/>
    <property type="molecule type" value="Genomic_DNA"/>
</dbReference>
<evidence type="ECO:0000259" key="6">
    <source>
        <dbReference type="Pfam" id="PF04539"/>
    </source>
</evidence>
<dbReference type="Gene3D" id="1.20.120.1810">
    <property type="match status" value="1"/>
</dbReference>
<accession>A0A6J4S0V8</accession>
<name>A0A6J4S0V8_9ACTN</name>
<proteinExistence type="predicted"/>
<evidence type="ECO:0000256" key="5">
    <source>
        <dbReference type="SAM" id="MobiDB-lite"/>
    </source>
</evidence>
<dbReference type="PANTHER" id="PTHR30385:SF4">
    <property type="entry name" value="RNA POLYMERASE SIGMA-E FACTOR"/>
    <property type="match status" value="1"/>
</dbReference>
<dbReference type="PANTHER" id="PTHR30385">
    <property type="entry name" value="SIGMA FACTOR F FLAGELLAR"/>
    <property type="match status" value="1"/>
</dbReference>
<feature type="domain" description="RNA polymerase sigma-70 region 2" evidence="7">
    <location>
        <begin position="68"/>
        <end position="137"/>
    </location>
</feature>
<dbReference type="InterPro" id="IPR036388">
    <property type="entry name" value="WH-like_DNA-bd_sf"/>
</dbReference>
<dbReference type="Gene3D" id="1.10.10.10">
    <property type="entry name" value="Winged helix-like DNA-binding domain superfamily/Winged helix DNA-binding domain"/>
    <property type="match status" value="2"/>
</dbReference>
<dbReference type="AlphaFoldDB" id="A0A6J4S0V8"/>
<gene>
    <name evidence="9" type="ORF">AVDCRST_MAG30-1154</name>
</gene>
<organism evidence="9">
    <name type="scientific">uncultured Solirubrobacteraceae bacterium</name>
    <dbReference type="NCBI Taxonomy" id="1162706"/>
    <lineage>
        <taxon>Bacteria</taxon>
        <taxon>Bacillati</taxon>
        <taxon>Actinomycetota</taxon>
        <taxon>Thermoleophilia</taxon>
        <taxon>Solirubrobacterales</taxon>
        <taxon>Solirubrobacteraceae</taxon>
        <taxon>environmental samples</taxon>
    </lineage>
</organism>
<dbReference type="GO" id="GO:0006352">
    <property type="term" value="P:DNA-templated transcription initiation"/>
    <property type="evidence" value="ECO:0007669"/>
    <property type="project" value="InterPro"/>
</dbReference>
<dbReference type="Pfam" id="PF04545">
    <property type="entry name" value="Sigma70_r4"/>
    <property type="match status" value="1"/>
</dbReference>
<dbReference type="Pfam" id="PF04542">
    <property type="entry name" value="Sigma70_r2"/>
    <property type="match status" value="1"/>
</dbReference>
<sequence length="289" mass="31809">MSSISDSSEVEAPQTRPAYRPAATAPSGSEAGPSASLSPTDRVARADEDRRLLTAYHRHGDPHARDALVARFLPLARQLARRYQRTGEPLDDLVQVASLGLLKAIDRFDPDRATAFSSFAVPTILGELKRYFRDKGWSVRVPRDLQELAVRVDRLGEELTREIGRAPTPGEMAERLGISAEQVLEAREAAGAYRAVSLDRPRTDDEEGDAYAEVVGGDDPGFGLAEDAATVERLMRVLTDREREVLRLRFVEDLTQSEIGARVGVSQMHVSRLIRQSIARLRTVAGAPE</sequence>
<evidence type="ECO:0000259" key="8">
    <source>
        <dbReference type="Pfam" id="PF04545"/>
    </source>
</evidence>
<dbReference type="InterPro" id="IPR000943">
    <property type="entry name" value="RNA_pol_sigma70"/>
</dbReference>
<dbReference type="InterPro" id="IPR014284">
    <property type="entry name" value="RNA_pol_sigma-70_dom"/>
</dbReference>
<keyword evidence="2" id="KW-0731">Sigma factor</keyword>
<evidence type="ECO:0000313" key="9">
    <source>
        <dbReference type="EMBL" id="CAA9486978.1"/>
    </source>
</evidence>
<dbReference type="InterPro" id="IPR007624">
    <property type="entry name" value="RNA_pol_sigma70_r3"/>
</dbReference>
<dbReference type="CDD" id="cd06171">
    <property type="entry name" value="Sigma70_r4"/>
    <property type="match status" value="1"/>
</dbReference>
<evidence type="ECO:0000259" key="7">
    <source>
        <dbReference type="Pfam" id="PF04542"/>
    </source>
</evidence>
<dbReference type="NCBIfam" id="TIGR02937">
    <property type="entry name" value="sigma70-ECF"/>
    <property type="match status" value="1"/>
</dbReference>
<dbReference type="InterPro" id="IPR007630">
    <property type="entry name" value="RNA_pol_sigma70_r4"/>
</dbReference>
<dbReference type="GO" id="GO:0016987">
    <property type="term" value="F:sigma factor activity"/>
    <property type="evidence" value="ECO:0007669"/>
    <property type="project" value="UniProtKB-KW"/>
</dbReference>
<keyword evidence="4" id="KW-0804">Transcription</keyword>
<evidence type="ECO:0000256" key="2">
    <source>
        <dbReference type="ARBA" id="ARBA00023082"/>
    </source>
</evidence>
<evidence type="ECO:0000256" key="4">
    <source>
        <dbReference type="ARBA" id="ARBA00023163"/>
    </source>
</evidence>
<feature type="domain" description="RNA polymerase sigma-70 region 3" evidence="6">
    <location>
        <begin position="147"/>
        <end position="209"/>
    </location>
</feature>
<feature type="domain" description="RNA polymerase sigma-70 region 4" evidence="8">
    <location>
        <begin position="235"/>
        <end position="282"/>
    </location>
</feature>
<reference evidence="9" key="1">
    <citation type="submission" date="2020-02" db="EMBL/GenBank/DDBJ databases">
        <authorList>
            <person name="Meier V. D."/>
        </authorList>
    </citation>
    <scope>NUCLEOTIDE SEQUENCE</scope>
    <source>
        <strain evidence="9">AVDCRST_MAG30</strain>
    </source>
</reference>
<feature type="region of interest" description="Disordered" evidence="5">
    <location>
        <begin position="1"/>
        <end position="44"/>
    </location>
</feature>
<dbReference type="InterPro" id="IPR013325">
    <property type="entry name" value="RNA_pol_sigma_r2"/>
</dbReference>
<dbReference type="InterPro" id="IPR014322">
    <property type="entry name" value="RNA_pol_sigma-B/F/G"/>
</dbReference>
<feature type="compositionally biased region" description="Low complexity" evidence="5">
    <location>
        <begin position="12"/>
        <end position="39"/>
    </location>
</feature>
<dbReference type="InterPro" id="IPR007627">
    <property type="entry name" value="RNA_pol_sigma70_r2"/>
</dbReference>
<dbReference type="NCBIfam" id="TIGR02980">
    <property type="entry name" value="SigBFG"/>
    <property type="match status" value="1"/>
</dbReference>
<keyword evidence="3" id="KW-0238">DNA-binding</keyword>
<dbReference type="GO" id="GO:0003677">
    <property type="term" value="F:DNA binding"/>
    <property type="evidence" value="ECO:0007669"/>
    <property type="project" value="UniProtKB-KW"/>
</dbReference>
<dbReference type="Pfam" id="PF04539">
    <property type="entry name" value="Sigma70_r3"/>
    <property type="match status" value="1"/>
</dbReference>
<evidence type="ECO:0000256" key="1">
    <source>
        <dbReference type="ARBA" id="ARBA00023015"/>
    </source>
</evidence>
<dbReference type="PRINTS" id="PR00046">
    <property type="entry name" value="SIGMA70FCT"/>
</dbReference>
<dbReference type="SUPFAM" id="SSF88946">
    <property type="entry name" value="Sigma2 domain of RNA polymerase sigma factors"/>
    <property type="match status" value="1"/>
</dbReference>
<protein>
    <submittedName>
        <fullName evidence="9">RNA polymerase sigma factor SigB</fullName>
    </submittedName>
</protein>
<evidence type="ECO:0000256" key="3">
    <source>
        <dbReference type="ARBA" id="ARBA00023125"/>
    </source>
</evidence>
<keyword evidence="1" id="KW-0805">Transcription regulation</keyword>
<dbReference type="SUPFAM" id="SSF88659">
    <property type="entry name" value="Sigma3 and sigma4 domains of RNA polymerase sigma factors"/>
    <property type="match status" value="2"/>
</dbReference>